<dbReference type="EMBL" id="HBIA01013346">
    <property type="protein sequence ID" value="CAE0234963.1"/>
    <property type="molecule type" value="Transcribed_RNA"/>
</dbReference>
<name>A0A7S3CRH8_9SPIT</name>
<sequence>MAEEVPAGGKRNEITVVAQDKNWRSYVANELSCAEKWHHDWGFLAAGAIEEGKEPEVKTRDQRIQELEEKYKEMQAREYVTASQDIGRGRTLEMFPMKHLNIQKNPDLMPCPRRPPKK</sequence>
<protein>
    <submittedName>
        <fullName evidence="1">Uncharacterized protein</fullName>
    </submittedName>
</protein>
<dbReference type="Pfam" id="PF14945">
    <property type="entry name" value="LLC1"/>
    <property type="match status" value="1"/>
</dbReference>
<dbReference type="AlphaFoldDB" id="A0A7S3CRH8"/>
<gene>
    <name evidence="1" type="ORF">SRAS04492_LOCUS6770</name>
</gene>
<evidence type="ECO:0000313" key="1">
    <source>
        <dbReference type="EMBL" id="CAE0234963.1"/>
    </source>
</evidence>
<accession>A0A7S3CRH8</accession>
<proteinExistence type="predicted"/>
<reference evidence="1" key="1">
    <citation type="submission" date="2021-01" db="EMBL/GenBank/DDBJ databases">
        <authorList>
            <person name="Corre E."/>
            <person name="Pelletier E."/>
            <person name="Niang G."/>
            <person name="Scheremetjew M."/>
            <person name="Finn R."/>
            <person name="Kale V."/>
            <person name="Holt S."/>
            <person name="Cochrane G."/>
            <person name="Meng A."/>
            <person name="Brown T."/>
            <person name="Cohen L."/>
        </authorList>
    </citation>
    <scope>NUCLEOTIDE SEQUENCE</scope>
    <source>
        <strain evidence="1">Ras09</strain>
    </source>
</reference>
<organism evidence="1">
    <name type="scientific">Strombidium rassoulzadegani</name>
    <dbReference type="NCBI Taxonomy" id="1082188"/>
    <lineage>
        <taxon>Eukaryota</taxon>
        <taxon>Sar</taxon>
        <taxon>Alveolata</taxon>
        <taxon>Ciliophora</taxon>
        <taxon>Intramacronucleata</taxon>
        <taxon>Spirotrichea</taxon>
        <taxon>Oligotrichia</taxon>
        <taxon>Strombidiidae</taxon>
        <taxon>Strombidium</taxon>
    </lineage>
</organism>
<dbReference type="InterPro" id="IPR020339">
    <property type="entry name" value="C20orf85-like"/>
</dbReference>